<evidence type="ECO:0000256" key="1">
    <source>
        <dbReference type="ARBA" id="ARBA00023015"/>
    </source>
</evidence>
<dbReference type="Pfam" id="PF12802">
    <property type="entry name" value="MarR_2"/>
    <property type="match status" value="1"/>
</dbReference>
<comment type="caution">
    <text evidence="5">The sequence shown here is derived from an EMBL/GenBank/DDBJ whole genome shotgun (WGS) entry which is preliminary data.</text>
</comment>
<dbReference type="InterPro" id="IPR000835">
    <property type="entry name" value="HTH_MarR-typ"/>
</dbReference>
<dbReference type="PANTHER" id="PTHR38465">
    <property type="entry name" value="HTH-TYPE TRANSCRIPTIONAL REGULATOR MJ1563-RELATED"/>
    <property type="match status" value="1"/>
</dbReference>
<organism evidence="5 6">
    <name type="scientific">Rufibacter hautae</name>
    <dbReference type="NCBI Taxonomy" id="2595005"/>
    <lineage>
        <taxon>Bacteria</taxon>
        <taxon>Pseudomonadati</taxon>
        <taxon>Bacteroidota</taxon>
        <taxon>Cytophagia</taxon>
        <taxon>Cytophagales</taxon>
        <taxon>Hymenobacteraceae</taxon>
        <taxon>Rufibacter</taxon>
    </lineage>
</organism>
<evidence type="ECO:0000256" key="3">
    <source>
        <dbReference type="ARBA" id="ARBA00023163"/>
    </source>
</evidence>
<dbReference type="EMBL" id="VKKY01000003">
    <property type="protein sequence ID" value="KAA3436956.1"/>
    <property type="molecule type" value="Genomic_DNA"/>
</dbReference>
<dbReference type="RefSeq" id="WP_149092897.1">
    <property type="nucleotide sequence ID" value="NZ_VKKY01000003.1"/>
</dbReference>
<keyword evidence="3" id="KW-0804">Transcription</keyword>
<reference evidence="5 6" key="1">
    <citation type="submission" date="2019-07" db="EMBL/GenBank/DDBJ databases">
        <title>Rufibacter sp. nov., isolated from lake sediment.</title>
        <authorList>
            <person name="Qu J.-H."/>
        </authorList>
    </citation>
    <scope>NUCLEOTIDE SEQUENCE [LARGE SCALE GENOMIC DNA]</scope>
    <source>
        <strain evidence="5 6">NBS58-1</strain>
    </source>
</reference>
<dbReference type="InterPro" id="IPR036390">
    <property type="entry name" value="WH_DNA-bd_sf"/>
</dbReference>
<evidence type="ECO:0000313" key="5">
    <source>
        <dbReference type="EMBL" id="KAA3436956.1"/>
    </source>
</evidence>
<gene>
    <name evidence="5" type="ORF">FOA19_21510</name>
</gene>
<dbReference type="GO" id="GO:0003700">
    <property type="term" value="F:DNA-binding transcription factor activity"/>
    <property type="evidence" value="ECO:0007669"/>
    <property type="project" value="InterPro"/>
</dbReference>
<dbReference type="InterPro" id="IPR052362">
    <property type="entry name" value="HTH-GbsR_regulator"/>
</dbReference>
<dbReference type="OrthoDB" id="1807857at2"/>
<proteinExistence type="predicted"/>
<dbReference type="AlphaFoldDB" id="A0A5B6T9T4"/>
<dbReference type="Proteomes" id="UP000324133">
    <property type="component" value="Unassembled WGS sequence"/>
</dbReference>
<evidence type="ECO:0000313" key="6">
    <source>
        <dbReference type="Proteomes" id="UP000324133"/>
    </source>
</evidence>
<feature type="domain" description="HTH marR-type" evidence="4">
    <location>
        <begin position="39"/>
        <end position="88"/>
    </location>
</feature>
<accession>A0A5B6T9T4</accession>
<sequence length="160" mass="18620">MKGTIVAQLTEEQRQLIEKIGIFHEQQGFPPATGRIMGLLFVSDKPGLSFEEILETLNISKSATSNALNMLLQMRVIEYTTFPGDRKRYFSVLLDNWHQEVINKMESILGFSKLLRQANEMRGNVNPEMNEKVLERIEFMEFLSKEVPALMQKWLKERQK</sequence>
<dbReference type="GO" id="GO:0003677">
    <property type="term" value="F:DNA binding"/>
    <property type="evidence" value="ECO:0007669"/>
    <property type="project" value="UniProtKB-KW"/>
</dbReference>
<dbReference type="SUPFAM" id="SSF46785">
    <property type="entry name" value="Winged helix' DNA-binding domain"/>
    <property type="match status" value="1"/>
</dbReference>
<dbReference type="Gene3D" id="1.10.10.10">
    <property type="entry name" value="Winged helix-like DNA-binding domain superfamily/Winged helix DNA-binding domain"/>
    <property type="match status" value="1"/>
</dbReference>
<keyword evidence="2" id="KW-0238">DNA-binding</keyword>
<keyword evidence="6" id="KW-1185">Reference proteome</keyword>
<keyword evidence="1" id="KW-0805">Transcription regulation</keyword>
<protein>
    <submittedName>
        <fullName evidence="5">MarR family transcriptional regulator</fullName>
    </submittedName>
</protein>
<dbReference type="PANTHER" id="PTHR38465:SF1">
    <property type="entry name" value="HTH-TYPE TRANSCRIPTIONAL REGULATOR MJ1563-RELATED"/>
    <property type="match status" value="1"/>
</dbReference>
<dbReference type="InterPro" id="IPR036388">
    <property type="entry name" value="WH-like_DNA-bd_sf"/>
</dbReference>
<evidence type="ECO:0000256" key="2">
    <source>
        <dbReference type="ARBA" id="ARBA00023125"/>
    </source>
</evidence>
<evidence type="ECO:0000259" key="4">
    <source>
        <dbReference type="Pfam" id="PF12802"/>
    </source>
</evidence>
<name>A0A5B6T9T4_9BACT</name>